<feature type="transmembrane region" description="Helical" evidence="2">
    <location>
        <begin position="122"/>
        <end position="148"/>
    </location>
</feature>
<feature type="transmembrane region" description="Helical" evidence="2">
    <location>
        <begin position="42"/>
        <end position="69"/>
    </location>
</feature>
<protein>
    <submittedName>
        <fullName evidence="3">Uncharacterized protein</fullName>
    </submittedName>
</protein>
<keyword evidence="2" id="KW-1133">Transmembrane helix</keyword>
<gene>
    <name evidence="3" type="ORF">QQZ08_001440</name>
</gene>
<name>A0ABR1IES8_9HYPO</name>
<evidence type="ECO:0000256" key="1">
    <source>
        <dbReference type="SAM" id="MobiDB-lite"/>
    </source>
</evidence>
<keyword evidence="2" id="KW-0472">Membrane</keyword>
<evidence type="ECO:0000256" key="2">
    <source>
        <dbReference type="SAM" id="Phobius"/>
    </source>
</evidence>
<dbReference type="EMBL" id="JAZAVK010000007">
    <property type="protein sequence ID" value="KAK7432148.1"/>
    <property type="molecule type" value="Genomic_DNA"/>
</dbReference>
<evidence type="ECO:0000313" key="4">
    <source>
        <dbReference type="Proteomes" id="UP001498421"/>
    </source>
</evidence>
<accession>A0ABR1IES8</accession>
<dbReference type="Proteomes" id="UP001498421">
    <property type="component" value="Unassembled WGS sequence"/>
</dbReference>
<sequence length="718" mass="80209">MSNPYPDFYVKPEHIHKGGWTNWNGDFTTGGKITVPKDRAELLMIFIGIFFVFMEAGLWSLISFGLFVWGRSRNIRREHDALWHQQQATLRNASDDQTAGLAYISLWFTYGRNNRAIMSRTLPVIFIALTSFATFLIALPFVAAYAMLDNQGVEVLVESPSCGWWKASFDDDVAFASTEVANRTREAVQYADTCYETSESDAPSDLCDNFLMKRKLEWTGSSDTCPFEEGMCIGDADSPAFEMKTTLLDSHGHFGMNSPKQGRFAIRATTTCSPLNVKAWSSVERGTSDGEKMTRVYFGPTSSDNYTFYVSSYQVLAGKDYRLGAYYYSTHIPDGTEPFTFTPIKQLSRDDADVSVVFLNNNLIPVAGIDGPCRDPFFSATEYETGTRGWYLPDELITAIGCVDQYEFHNPLTNAWSNKTGLLQLGKDLTQESGLLWRQVVAMNSLRWALGEVGPTGRHIAAIGPDILKAKKFPGIFNGYQNPLPNDQWKREVGYWFNTRLAALQLQFIRISTGPQDTTAMNNLLPTLANASSHDIIGTICHSQKIKSGGFKNFHRAGFIALAVVGGLLIMAPWLLIKCAVIWGRRRKKAFALEWMSYGHLQLLRMANEGVGVEGWQNCDGEIPYLPLEQNTASVHVETTTDGTPHPRLRQHSEPVDDTEAPEEQIPEDGVEDGESRRNSDDVSIIRPEDENSLVMVTLDSHESQESLAQILPRATTS</sequence>
<comment type="caution">
    <text evidence="3">The sequence shown here is derived from an EMBL/GenBank/DDBJ whole genome shotgun (WGS) entry which is preliminary data.</text>
</comment>
<feature type="transmembrane region" description="Helical" evidence="2">
    <location>
        <begin position="557"/>
        <end position="577"/>
    </location>
</feature>
<reference evidence="3 4" key="1">
    <citation type="journal article" date="2025" name="Microbiol. Resour. Announc.">
        <title>Draft genome sequences for Neonectria magnoliae and Neonectria punicea, canker pathogens of Liriodendron tulipifera and Acer saccharum in West Virginia.</title>
        <authorList>
            <person name="Petronek H.M."/>
            <person name="Kasson M.T."/>
            <person name="Metheny A.M."/>
            <person name="Stauder C.M."/>
            <person name="Lovett B."/>
            <person name="Lynch S.C."/>
            <person name="Garnas J.R."/>
            <person name="Kasson L.R."/>
            <person name="Stajich J.E."/>
        </authorList>
    </citation>
    <scope>NUCLEOTIDE SEQUENCE [LARGE SCALE GENOMIC DNA]</scope>
    <source>
        <strain evidence="3 4">NRRL 64651</strain>
    </source>
</reference>
<keyword evidence="4" id="KW-1185">Reference proteome</keyword>
<proteinExistence type="predicted"/>
<evidence type="ECO:0000313" key="3">
    <source>
        <dbReference type="EMBL" id="KAK7432148.1"/>
    </source>
</evidence>
<organism evidence="3 4">
    <name type="scientific">Neonectria magnoliae</name>
    <dbReference type="NCBI Taxonomy" id="2732573"/>
    <lineage>
        <taxon>Eukaryota</taxon>
        <taxon>Fungi</taxon>
        <taxon>Dikarya</taxon>
        <taxon>Ascomycota</taxon>
        <taxon>Pezizomycotina</taxon>
        <taxon>Sordariomycetes</taxon>
        <taxon>Hypocreomycetidae</taxon>
        <taxon>Hypocreales</taxon>
        <taxon>Nectriaceae</taxon>
        <taxon>Neonectria</taxon>
    </lineage>
</organism>
<feature type="compositionally biased region" description="Acidic residues" evidence="1">
    <location>
        <begin position="656"/>
        <end position="673"/>
    </location>
</feature>
<feature type="region of interest" description="Disordered" evidence="1">
    <location>
        <begin position="637"/>
        <end position="692"/>
    </location>
</feature>
<keyword evidence="2" id="KW-0812">Transmembrane</keyword>